<feature type="region of interest" description="Disordered" evidence="1">
    <location>
        <begin position="281"/>
        <end position="313"/>
    </location>
</feature>
<dbReference type="InterPro" id="IPR040119">
    <property type="entry name" value="C10orf67-like"/>
</dbReference>
<gene>
    <name evidence="3" type="ORF">KUTeg_008699</name>
</gene>
<evidence type="ECO:0000259" key="2">
    <source>
        <dbReference type="Pfam" id="PF15821"/>
    </source>
</evidence>
<proteinExistence type="predicted"/>
<keyword evidence="4" id="KW-1185">Reference proteome</keyword>
<feature type="compositionally biased region" description="Basic and acidic residues" evidence="1">
    <location>
        <begin position="281"/>
        <end position="297"/>
    </location>
</feature>
<dbReference type="Pfam" id="PF15821">
    <property type="entry name" value="DUF4709"/>
    <property type="match status" value="1"/>
</dbReference>
<dbReference type="EMBL" id="JARBDR010000342">
    <property type="protein sequence ID" value="KAJ8314138.1"/>
    <property type="molecule type" value="Genomic_DNA"/>
</dbReference>
<sequence>MIATKMAAVRSRDARDYFKAEQELQDHILDIYGNRENDLDLFRPSLADQHKVGFFSLDRCSQTEITEVVDLKEMTEVIQILLQDVKNLRRDINFTKHVMQADYESKVQEKSTDLYCRINEKVDELEKMHEERVGVVRRAFRQQLADAIARVSVLYNKNLERKIRSEKQRQAGEQDKIDEKYKELQATIQRNDMVIQMLKNQLAQYQQQKIAEEDIIEELSIKSRSPSINPEMEELREEVDNLMRKIERMEEDLLQKDDETNTLTKEIENLSLKLQEEKATAEKYKSESDNLKSKIEQDMASSKRIISDAKPKS</sequence>
<dbReference type="Proteomes" id="UP001217089">
    <property type="component" value="Unassembled WGS sequence"/>
</dbReference>
<comment type="caution">
    <text evidence="3">The sequence shown here is derived from an EMBL/GenBank/DDBJ whole genome shotgun (WGS) entry which is preliminary data.</text>
</comment>
<feature type="domain" description="DUF4709" evidence="2">
    <location>
        <begin position="43"/>
        <end position="151"/>
    </location>
</feature>
<dbReference type="PANTHER" id="PTHR22382">
    <property type="entry name" value="RIKEN CDNA 4921504E06 GENE"/>
    <property type="match status" value="1"/>
</dbReference>
<name>A0ABQ9F9W4_TEGGR</name>
<dbReference type="PANTHER" id="PTHR22382:SF7">
    <property type="entry name" value="RIKEN CDNA 4921504E06 GENE"/>
    <property type="match status" value="1"/>
</dbReference>
<organism evidence="3 4">
    <name type="scientific">Tegillarca granosa</name>
    <name type="common">Malaysian cockle</name>
    <name type="synonym">Anadara granosa</name>
    <dbReference type="NCBI Taxonomy" id="220873"/>
    <lineage>
        <taxon>Eukaryota</taxon>
        <taxon>Metazoa</taxon>
        <taxon>Spiralia</taxon>
        <taxon>Lophotrochozoa</taxon>
        <taxon>Mollusca</taxon>
        <taxon>Bivalvia</taxon>
        <taxon>Autobranchia</taxon>
        <taxon>Pteriomorphia</taxon>
        <taxon>Arcoida</taxon>
        <taxon>Arcoidea</taxon>
        <taxon>Arcidae</taxon>
        <taxon>Tegillarca</taxon>
    </lineage>
</organism>
<dbReference type="InterPro" id="IPR031651">
    <property type="entry name" value="DUF4709"/>
</dbReference>
<evidence type="ECO:0000313" key="4">
    <source>
        <dbReference type="Proteomes" id="UP001217089"/>
    </source>
</evidence>
<accession>A0ABQ9F9W4</accession>
<reference evidence="3 4" key="1">
    <citation type="submission" date="2022-12" db="EMBL/GenBank/DDBJ databases">
        <title>Chromosome-level genome of Tegillarca granosa.</title>
        <authorList>
            <person name="Kim J."/>
        </authorList>
    </citation>
    <scope>NUCLEOTIDE SEQUENCE [LARGE SCALE GENOMIC DNA]</scope>
    <source>
        <strain evidence="3">Teg-2019</strain>
        <tissue evidence="3">Adductor muscle</tissue>
    </source>
</reference>
<evidence type="ECO:0000256" key="1">
    <source>
        <dbReference type="SAM" id="MobiDB-lite"/>
    </source>
</evidence>
<protein>
    <recommendedName>
        <fullName evidence="2">DUF4709 domain-containing protein</fullName>
    </recommendedName>
</protein>
<evidence type="ECO:0000313" key="3">
    <source>
        <dbReference type="EMBL" id="KAJ8314138.1"/>
    </source>
</evidence>